<dbReference type="KEGG" id="mng:MNEG_14128"/>
<accession>A0A0D2MFF4</accession>
<dbReference type="Proteomes" id="UP000054498">
    <property type="component" value="Unassembled WGS sequence"/>
</dbReference>
<name>A0A0D2MFF4_9CHLO</name>
<dbReference type="InterPro" id="IPR046342">
    <property type="entry name" value="CBS_dom_sf"/>
</dbReference>
<reference evidence="1 2" key="1">
    <citation type="journal article" date="2013" name="BMC Genomics">
        <title>Reconstruction of the lipid metabolism for the microalga Monoraphidium neglectum from its genome sequence reveals characteristics suitable for biofuel production.</title>
        <authorList>
            <person name="Bogen C."/>
            <person name="Al-Dilaimi A."/>
            <person name="Albersmeier A."/>
            <person name="Wichmann J."/>
            <person name="Grundmann M."/>
            <person name="Rupp O."/>
            <person name="Lauersen K.J."/>
            <person name="Blifernez-Klassen O."/>
            <person name="Kalinowski J."/>
            <person name="Goesmann A."/>
            <person name="Mussgnug J.H."/>
            <person name="Kruse O."/>
        </authorList>
    </citation>
    <scope>NUCLEOTIDE SEQUENCE [LARGE SCALE GENOMIC DNA]</scope>
    <source>
        <strain evidence="1 2">SAG 48.87</strain>
    </source>
</reference>
<gene>
    <name evidence="1" type="ORF">MNEG_14128</name>
</gene>
<feature type="non-terminal residue" evidence="1">
    <location>
        <position position="1"/>
    </location>
</feature>
<dbReference type="EMBL" id="KK104492">
    <property type="protein sequence ID" value="KIY93835.1"/>
    <property type="molecule type" value="Genomic_DNA"/>
</dbReference>
<dbReference type="AlphaFoldDB" id="A0A0D2MFF4"/>
<dbReference type="OrthoDB" id="449052at2759"/>
<dbReference type="GeneID" id="25731659"/>
<dbReference type="SUPFAM" id="SSF54631">
    <property type="entry name" value="CBS-domain pair"/>
    <property type="match status" value="1"/>
</dbReference>
<sequence>VLGLMIDNDVHRVYVYVPEAKPAVVGVVTPTDILRLFLRLGLGASSTCGGGAGRVVGVGPAGVAGVAGVLARPAGAPAHLKKARVDAAA</sequence>
<keyword evidence="2" id="KW-1185">Reference proteome</keyword>
<proteinExistence type="predicted"/>
<organism evidence="1 2">
    <name type="scientific">Monoraphidium neglectum</name>
    <dbReference type="NCBI Taxonomy" id="145388"/>
    <lineage>
        <taxon>Eukaryota</taxon>
        <taxon>Viridiplantae</taxon>
        <taxon>Chlorophyta</taxon>
        <taxon>core chlorophytes</taxon>
        <taxon>Chlorophyceae</taxon>
        <taxon>CS clade</taxon>
        <taxon>Sphaeropleales</taxon>
        <taxon>Selenastraceae</taxon>
        <taxon>Monoraphidium</taxon>
    </lineage>
</organism>
<evidence type="ECO:0000313" key="1">
    <source>
        <dbReference type="EMBL" id="KIY93835.1"/>
    </source>
</evidence>
<dbReference type="RefSeq" id="XP_013892855.1">
    <property type="nucleotide sequence ID" value="XM_014037401.1"/>
</dbReference>
<protein>
    <submittedName>
        <fullName evidence="1">Uncharacterized protein</fullName>
    </submittedName>
</protein>
<evidence type="ECO:0000313" key="2">
    <source>
        <dbReference type="Proteomes" id="UP000054498"/>
    </source>
</evidence>